<dbReference type="InterPro" id="IPR010998">
    <property type="entry name" value="Integrase_recombinase_N"/>
</dbReference>
<keyword evidence="2" id="KW-0233">DNA recombination</keyword>
<dbReference type="EMBL" id="CACVKT020007137">
    <property type="protein sequence ID" value="CAC5405780.1"/>
    <property type="molecule type" value="Genomic_DNA"/>
</dbReference>
<feature type="domain" description="Core-binding (CB)" evidence="5">
    <location>
        <begin position="585"/>
        <end position="665"/>
    </location>
</feature>
<dbReference type="PANTHER" id="PTHR35617:SF3">
    <property type="entry name" value="CORE-BINDING (CB) DOMAIN-CONTAINING PROTEIN"/>
    <property type="match status" value="1"/>
</dbReference>
<dbReference type="InterPro" id="IPR013762">
    <property type="entry name" value="Integrase-like_cat_sf"/>
</dbReference>
<dbReference type="PROSITE" id="PS51898">
    <property type="entry name" value="TYR_RECOMBINASE"/>
    <property type="match status" value="1"/>
</dbReference>
<sequence length="900" mass="101971">MSDSIREHSKENPTVDNVDIAHMCQLVEKTVCCVGQASLAVDRHRRVNTLLKMTEDYKKAKELLDKNEDVISQSGNCLFGEGFKKVLKKSSKTWEEASKIAFSIKKGRKRKGGFKKKRRGGYHHMNYNYDHESSHGSNGTKHRYANPRRERDSPFRDGPSARGRGAGGRGMARGHGSAYRGRGYRRSVSYKNKSSCSKTQSKFMESKSRFISITVNNQDKCTKSNPRQKLSNFPNSVQPSHSRKVKMVFKKLAKNNRRSLYSPNSSRLQTRVLYPTITKATSSISDVQQRTKRFSKSGNSEIARKRSNTTYSPRTDPIFKLYVPGSKKGRGKPSSNKLEKIKRFHNIRTFKMEDDILLMADSKEKLIEARDCTIFLLINLGFVINWEKSKPNPSQQVEYLGFQIDSQEMLFTLPQEKVVKIKQECHQILKLQWVTVRQLAKITGKLVSTMQAIIPANLQCRYLQLLQIKSLVEGKSYETKIQLSKGAQEELGWWINQIDQSNGRTIISATPDMVITTDASNKGWGAVCGNISSGGQWGLQELEPNPSTQFSPDPPIIDGSIPSTGPVRDLSSGSLEGIGGHTITANLSKAAAELYSKAWRPGTRASYKSAWKRWSSWCNSREINPIQTSVENIIEFLTTLFNEQKQYRTINTYRSAISRGHNLVNSMSVGKHPAIIHHMRAIFNVRTPLPRYQSSWDVDKVLSSITRWGDNSSLSMQLLVQKLTMLLALTSAGRVSEIHKLNLDFMCDKGDHIIFQIPSLTKTCRPGKTKPELKFYKFEDNNLCVVECLRKYLELTEKIRDTNDRLNRNWLLLSFVKPHHPVTTSTLARWLKSVISSAGIDTANYKAHSTRSACTSKAFRAGVSSSEIKKQARWSNLTTFSRFYYKPLAGSDFQKAVLIR</sequence>
<dbReference type="PANTHER" id="PTHR35617">
    <property type="entry name" value="PHAGE_INTEGRASE DOMAIN-CONTAINING PROTEIN"/>
    <property type="match status" value="1"/>
</dbReference>
<evidence type="ECO:0000313" key="6">
    <source>
        <dbReference type="EMBL" id="CAC5405780.1"/>
    </source>
</evidence>
<feature type="compositionally biased region" description="Basic residues" evidence="3">
    <location>
        <begin position="108"/>
        <end position="122"/>
    </location>
</feature>
<evidence type="ECO:0000256" key="3">
    <source>
        <dbReference type="SAM" id="MobiDB-lite"/>
    </source>
</evidence>
<name>A0A6J8DFB9_MYTCO</name>
<dbReference type="Proteomes" id="UP000507470">
    <property type="component" value="Unassembled WGS sequence"/>
</dbReference>
<feature type="region of interest" description="Disordered" evidence="3">
    <location>
        <begin position="220"/>
        <end position="242"/>
    </location>
</feature>
<dbReference type="InterPro" id="IPR002104">
    <property type="entry name" value="Integrase_catalytic"/>
</dbReference>
<keyword evidence="7" id="KW-1185">Reference proteome</keyword>
<reference evidence="6 7" key="1">
    <citation type="submission" date="2020-06" db="EMBL/GenBank/DDBJ databases">
        <authorList>
            <person name="Li R."/>
            <person name="Bekaert M."/>
        </authorList>
    </citation>
    <scope>NUCLEOTIDE SEQUENCE [LARGE SCALE GENOMIC DNA]</scope>
    <source>
        <strain evidence="7">wild</strain>
    </source>
</reference>
<proteinExistence type="predicted"/>
<evidence type="ECO:0000313" key="7">
    <source>
        <dbReference type="Proteomes" id="UP000507470"/>
    </source>
</evidence>
<feature type="region of interest" description="Disordered" evidence="3">
    <location>
        <begin position="108"/>
        <end position="195"/>
    </location>
</feature>
<protein>
    <recommendedName>
        <fullName evidence="8">Tyr recombinase domain-containing protein</fullName>
    </recommendedName>
</protein>
<dbReference type="SUPFAM" id="SSF56349">
    <property type="entry name" value="DNA breaking-rejoining enzymes"/>
    <property type="match status" value="1"/>
</dbReference>
<dbReference type="GO" id="GO:0003677">
    <property type="term" value="F:DNA binding"/>
    <property type="evidence" value="ECO:0007669"/>
    <property type="project" value="UniProtKB-KW"/>
</dbReference>
<evidence type="ECO:0000256" key="2">
    <source>
        <dbReference type="ARBA" id="ARBA00023172"/>
    </source>
</evidence>
<feature type="region of interest" description="Disordered" evidence="3">
    <location>
        <begin position="288"/>
        <end position="310"/>
    </location>
</feature>
<dbReference type="PROSITE" id="PS51900">
    <property type="entry name" value="CB"/>
    <property type="match status" value="1"/>
</dbReference>
<dbReference type="Gene3D" id="1.10.150.130">
    <property type="match status" value="1"/>
</dbReference>
<dbReference type="GO" id="GO:0006310">
    <property type="term" value="P:DNA recombination"/>
    <property type="evidence" value="ECO:0007669"/>
    <property type="project" value="UniProtKB-KW"/>
</dbReference>
<dbReference type="SUPFAM" id="SSF56672">
    <property type="entry name" value="DNA/RNA polymerases"/>
    <property type="match status" value="1"/>
</dbReference>
<keyword evidence="1" id="KW-0238">DNA-binding</keyword>
<dbReference type="InterPro" id="IPR011010">
    <property type="entry name" value="DNA_brk_join_enz"/>
</dbReference>
<dbReference type="AlphaFoldDB" id="A0A6J8DFB9"/>
<dbReference type="GO" id="GO:0015074">
    <property type="term" value="P:DNA integration"/>
    <property type="evidence" value="ECO:0007669"/>
    <property type="project" value="InterPro"/>
</dbReference>
<evidence type="ECO:0000259" key="5">
    <source>
        <dbReference type="PROSITE" id="PS51900"/>
    </source>
</evidence>
<dbReference type="OrthoDB" id="10064229at2759"/>
<dbReference type="InterPro" id="IPR043502">
    <property type="entry name" value="DNA/RNA_pol_sf"/>
</dbReference>
<gene>
    <name evidence="6" type="ORF">MCOR_39434</name>
</gene>
<feature type="domain" description="Tyr recombinase" evidence="4">
    <location>
        <begin position="688"/>
        <end position="898"/>
    </location>
</feature>
<evidence type="ECO:0000259" key="4">
    <source>
        <dbReference type="PROSITE" id="PS51898"/>
    </source>
</evidence>
<dbReference type="Gene3D" id="1.10.443.10">
    <property type="entry name" value="Intergrase catalytic core"/>
    <property type="match status" value="1"/>
</dbReference>
<organism evidence="6 7">
    <name type="scientific">Mytilus coruscus</name>
    <name type="common">Sea mussel</name>
    <dbReference type="NCBI Taxonomy" id="42192"/>
    <lineage>
        <taxon>Eukaryota</taxon>
        <taxon>Metazoa</taxon>
        <taxon>Spiralia</taxon>
        <taxon>Lophotrochozoa</taxon>
        <taxon>Mollusca</taxon>
        <taxon>Bivalvia</taxon>
        <taxon>Autobranchia</taxon>
        <taxon>Pteriomorphia</taxon>
        <taxon>Mytilida</taxon>
        <taxon>Mytiloidea</taxon>
        <taxon>Mytilidae</taxon>
        <taxon>Mytilinae</taxon>
        <taxon>Mytilus</taxon>
    </lineage>
</organism>
<feature type="compositionally biased region" description="Polar residues" evidence="3">
    <location>
        <begin position="220"/>
        <end position="240"/>
    </location>
</feature>
<dbReference type="InterPro" id="IPR044068">
    <property type="entry name" value="CB"/>
</dbReference>
<evidence type="ECO:0000256" key="1">
    <source>
        <dbReference type="ARBA" id="ARBA00023125"/>
    </source>
</evidence>
<dbReference type="Pfam" id="PF00589">
    <property type="entry name" value="Phage_integrase"/>
    <property type="match status" value="1"/>
</dbReference>
<accession>A0A6J8DFB9</accession>
<feature type="compositionally biased region" description="Gly residues" evidence="3">
    <location>
        <begin position="164"/>
        <end position="173"/>
    </location>
</feature>
<evidence type="ECO:0008006" key="8">
    <source>
        <dbReference type="Google" id="ProtNLM"/>
    </source>
</evidence>